<keyword evidence="3" id="KW-0808">Transferase</keyword>
<dbReference type="PANTHER" id="PTHR45947">
    <property type="entry name" value="SULFOQUINOVOSYL TRANSFERASE SQD2"/>
    <property type="match status" value="1"/>
</dbReference>
<evidence type="ECO:0000259" key="2">
    <source>
        <dbReference type="Pfam" id="PF13439"/>
    </source>
</evidence>
<dbReference type="InterPro" id="IPR001296">
    <property type="entry name" value="Glyco_trans_1"/>
</dbReference>
<protein>
    <submittedName>
        <fullName evidence="3">Glycosyltransferase</fullName>
        <ecNumber evidence="3">2.4.-.-</ecNumber>
    </submittedName>
</protein>
<dbReference type="RefSeq" id="WP_313793696.1">
    <property type="nucleotide sequence ID" value="NZ_CP102453.1"/>
</dbReference>
<dbReference type="InterPro" id="IPR050194">
    <property type="entry name" value="Glycosyltransferase_grp1"/>
</dbReference>
<dbReference type="PANTHER" id="PTHR45947:SF3">
    <property type="entry name" value="SULFOQUINOVOSYL TRANSFERASE SQD2"/>
    <property type="match status" value="1"/>
</dbReference>
<dbReference type="Proteomes" id="UP001315967">
    <property type="component" value="Chromosome"/>
</dbReference>
<evidence type="ECO:0000259" key="1">
    <source>
        <dbReference type="Pfam" id="PF00534"/>
    </source>
</evidence>
<dbReference type="EC" id="2.4.-.-" evidence="3"/>
<evidence type="ECO:0000313" key="3">
    <source>
        <dbReference type="EMBL" id="UUX34193.1"/>
    </source>
</evidence>
<dbReference type="Gene3D" id="3.40.50.2000">
    <property type="entry name" value="Glycogen Phosphorylase B"/>
    <property type="match status" value="2"/>
</dbReference>
<dbReference type="SUPFAM" id="SSF53756">
    <property type="entry name" value="UDP-Glycosyltransferase/glycogen phosphorylase"/>
    <property type="match status" value="1"/>
</dbReference>
<evidence type="ECO:0000313" key="4">
    <source>
        <dbReference type="Proteomes" id="UP001315967"/>
    </source>
</evidence>
<dbReference type="Pfam" id="PF13439">
    <property type="entry name" value="Glyco_transf_4"/>
    <property type="match status" value="1"/>
</dbReference>
<reference evidence="3 4" key="1">
    <citation type="submission" date="2022-08" db="EMBL/GenBank/DDBJ databases">
        <title>Aerococcaceae sp. nov isolated from spoiled eye mask.</title>
        <authorList>
            <person name="Zhou G."/>
            <person name="Xie X.-B."/>
            <person name="Shi Q.-S."/>
            <person name="Wang Y.-S."/>
            <person name="Wen X."/>
            <person name="Peng H."/>
            <person name="Yang X.-J."/>
            <person name="Tao H.-B."/>
            <person name="Huang X.-M."/>
        </authorList>
    </citation>
    <scope>NUCLEOTIDE SEQUENCE [LARGE SCALE GENOMIC DNA]</scope>
    <source>
        <strain evidence="4">DM20194951</strain>
    </source>
</reference>
<gene>
    <name evidence="3" type="ORF">NRE15_00550</name>
</gene>
<feature type="domain" description="Glycosyl transferase family 1" evidence="1">
    <location>
        <begin position="188"/>
        <end position="337"/>
    </location>
</feature>
<feature type="domain" description="Glycosyltransferase subfamily 4-like N-terminal" evidence="2">
    <location>
        <begin position="14"/>
        <end position="178"/>
    </location>
</feature>
<accession>A0ABY5P617</accession>
<keyword evidence="3" id="KW-0328">Glycosyltransferase</keyword>
<sequence length="405" mass="45694">MNIGLFTDSYFPQVSGVATSIETLRNQLEHRGHKVIIFTTTDPNATMERGIVRLPSVPFVSFQDRRIAYRGFDRCLKIAREYNLDIVHTHTEFSLGLAGKYIASRLKIPNIHTYHTMYEKYTHYIFNGELIQANHVRVLSRMFCEKTQGVITPSVITSNKLREYNIKVPIAVIPTGVEIPSFDEARRQTFRTQLGYTDEDVVLLSLSRLSKEKNVDQVIAAFKEINQANTSTKLLVVGDGPARADLELQAKDCSAVSFVGEIDHSSVQQFYQAADLYVNASDSETQGLTYLESFANRLPIVAKSNSYLESIMPDVQFGALFDEEHSMTDVVLDYLKNKAEGIIPEIEAESLVGISAEHFGEEVEKFYHQTILNFSHQDNTMFDKLYTSIKELIHDVVIGGGSKNE</sequence>
<proteinExistence type="predicted"/>
<organism evidence="3 4">
    <name type="scientific">Fundicoccus culcitae</name>
    <dbReference type="NCBI Taxonomy" id="2969821"/>
    <lineage>
        <taxon>Bacteria</taxon>
        <taxon>Bacillati</taxon>
        <taxon>Bacillota</taxon>
        <taxon>Bacilli</taxon>
        <taxon>Lactobacillales</taxon>
        <taxon>Aerococcaceae</taxon>
        <taxon>Fundicoccus</taxon>
    </lineage>
</organism>
<dbReference type="InterPro" id="IPR028098">
    <property type="entry name" value="Glyco_trans_4-like_N"/>
</dbReference>
<dbReference type="Pfam" id="PF00534">
    <property type="entry name" value="Glycos_transf_1"/>
    <property type="match status" value="1"/>
</dbReference>
<dbReference type="GO" id="GO:0016757">
    <property type="term" value="F:glycosyltransferase activity"/>
    <property type="evidence" value="ECO:0007669"/>
    <property type="project" value="UniProtKB-KW"/>
</dbReference>
<dbReference type="EMBL" id="CP102453">
    <property type="protein sequence ID" value="UUX34193.1"/>
    <property type="molecule type" value="Genomic_DNA"/>
</dbReference>
<name>A0ABY5P617_9LACT</name>
<keyword evidence="4" id="KW-1185">Reference proteome</keyword>